<dbReference type="Gene3D" id="3.40.50.10540">
    <property type="entry name" value="Crotonobetainyl-coa:carnitine coa-transferase, domain 1"/>
    <property type="match status" value="1"/>
</dbReference>
<protein>
    <submittedName>
        <fullName evidence="3">Uncharacterized protein</fullName>
    </submittedName>
</protein>
<dbReference type="SUPFAM" id="SSF89796">
    <property type="entry name" value="CoA-transferase family III (CaiB/BaiF)"/>
    <property type="match status" value="1"/>
</dbReference>
<accession>A0A139HTK6</accession>
<organism evidence="3 4">
    <name type="scientific">Pseudocercospora musae</name>
    <dbReference type="NCBI Taxonomy" id="113226"/>
    <lineage>
        <taxon>Eukaryota</taxon>
        <taxon>Fungi</taxon>
        <taxon>Dikarya</taxon>
        <taxon>Ascomycota</taxon>
        <taxon>Pezizomycotina</taxon>
        <taxon>Dothideomycetes</taxon>
        <taxon>Dothideomycetidae</taxon>
        <taxon>Mycosphaerellales</taxon>
        <taxon>Mycosphaerellaceae</taxon>
        <taxon>Pseudocercospora</taxon>
    </lineage>
</organism>
<comment type="caution">
    <text evidence="3">The sequence shown here is derived from an EMBL/GenBank/DDBJ whole genome shotgun (WGS) entry which is preliminary data.</text>
</comment>
<evidence type="ECO:0000256" key="1">
    <source>
        <dbReference type="ARBA" id="ARBA00008383"/>
    </source>
</evidence>
<dbReference type="GO" id="GO:0047369">
    <property type="term" value="F:succinate-hydroxymethylglutarate CoA-transferase activity"/>
    <property type="evidence" value="ECO:0007669"/>
    <property type="project" value="TreeGrafter"/>
</dbReference>
<reference evidence="3 4" key="1">
    <citation type="submission" date="2015-07" db="EMBL/GenBank/DDBJ databases">
        <title>Comparative genomics of the Sigatoka disease complex on banana suggests a link between parallel evolutionary changes in Pseudocercospora fijiensis and Pseudocercospora eumusae and increased virulence on the banana host.</title>
        <authorList>
            <person name="Chang T.-C."/>
            <person name="Salvucci A."/>
            <person name="Crous P.W."/>
            <person name="Stergiopoulos I."/>
        </authorList>
    </citation>
    <scope>NUCLEOTIDE SEQUENCE [LARGE SCALE GENOMIC DNA]</scope>
    <source>
        <strain evidence="3 4">CBS 116634</strain>
    </source>
</reference>
<comment type="similarity">
    <text evidence="1">Belongs to the CoA-transferase III family.</text>
</comment>
<dbReference type="InterPro" id="IPR003673">
    <property type="entry name" value="CoA-Trfase_fam_III"/>
</dbReference>
<evidence type="ECO:0000313" key="4">
    <source>
        <dbReference type="Proteomes" id="UP000073492"/>
    </source>
</evidence>
<dbReference type="Pfam" id="PF02515">
    <property type="entry name" value="CoA_transf_3"/>
    <property type="match status" value="1"/>
</dbReference>
<proteinExistence type="inferred from homology"/>
<dbReference type="PANTHER" id="PTHR48207">
    <property type="entry name" value="SUCCINATE--HYDROXYMETHYLGLUTARATE COA-TRANSFERASE"/>
    <property type="match status" value="1"/>
</dbReference>
<dbReference type="OrthoDB" id="5863171at2759"/>
<dbReference type="AlphaFoldDB" id="A0A139HTK6"/>
<dbReference type="GO" id="GO:0005739">
    <property type="term" value="C:mitochondrion"/>
    <property type="evidence" value="ECO:0007669"/>
    <property type="project" value="TreeGrafter"/>
</dbReference>
<keyword evidence="2" id="KW-0808">Transferase</keyword>
<dbReference type="STRING" id="113226.A0A139HTK6"/>
<dbReference type="Gene3D" id="3.30.1540.10">
    <property type="entry name" value="formyl-coa transferase, domain 3"/>
    <property type="match status" value="1"/>
</dbReference>
<dbReference type="InterPro" id="IPR050483">
    <property type="entry name" value="CoA-transferase_III_domain"/>
</dbReference>
<name>A0A139HTK6_9PEZI</name>
<dbReference type="Proteomes" id="UP000073492">
    <property type="component" value="Unassembled WGS sequence"/>
</dbReference>
<keyword evidence="4" id="KW-1185">Reference proteome</keyword>
<evidence type="ECO:0000256" key="2">
    <source>
        <dbReference type="ARBA" id="ARBA00022679"/>
    </source>
</evidence>
<dbReference type="PANTHER" id="PTHR48207:SF3">
    <property type="entry name" value="SUCCINATE--HYDROXYMETHYLGLUTARATE COA-TRANSFERASE"/>
    <property type="match status" value="1"/>
</dbReference>
<gene>
    <name evidence="3" type="ORF">AC579_6223</name>
</gene>
<sequence>MLKRSIIVGSSSNVLGRIPENINPPVCLPSHVARRYRSSHAASDPPKAPLAGIRILDFGRILAAPFCSQILADYGADVIKIEQPKTGDETRVYRIKNELSRWKPEVQPMSFYFASLNRNKRSITLDLKQKAAVEVVHRLVQTADVVLENFIPGRGDKLGMGYAELAKINPGLIYCSLSGYGHTGPDSGRAGYDAIATAEGGLQHITGEPKGSPVRPGLGMIDMSTGLFAHGAIMAALRHRDQTGKGQHIDCSLFGTQISMLVNIGANWLNMQHEGQRFGSGHPSMHPLGVWKCKDGMYLTLSITNDRQFKLLCERLGHPELPDDVGFATNDMRVANRDNLDEVLHQILSEKSVDEWMRIFEGSGLAVGPVNTIQKAFEHPQTKARDMVQSRAWDAVEAGEWRAIGPAVKFSEIKPEIRRLPPRLGEHTEEVLTEIGYTPEEIEDLRKGGIFS</sequence>
<evidence type="ECO:0000313" key="3">
    <source>
        <dbReference type="EMBL" id="KXT05723.1"/>
    </source>
</evidence>
<dbReference type="EMBL" id="LFZO01000562">
    <property type="protein sequence ID" value="KXT05723.1"/>
    <property type="molecule type" value="Genomic_DNA"/>
</dbReference>
<dbReference type="InterPro" id="IPR023606">
    <property type="entry name" value="CoA-Trfase_III_dom_1_sf"/>
</dbReference>
<dbReference type="InterPro" id="IPR044855">
    <property type="entry name" value="CoA-Trfase_III_dom3_sf"/>
</dbReference>